<dbReference type="InterPro" id="IPR036259">
    <property type="entry name" value="MFS_trans_sf"/>
</dbReference>
<feature type="transmembrane region" description="Helical" evidence="1">
    <location>
        <begin position="151"/>
        <end position="174"/>
    </location>
</feature>
<evidence type="ECO:0000256" key="1">
    <source>
        <dbReference type="SAM" id="Phobius"/>
    </source>
</evidence>
<dbReference type="KEGG" id="sjv:SJAV_07590"/>
<feature type="transmembrane region" description="Helical" evidence="1">
    <location>
        <begin position="70"/>
        <end position="87"/>
    </location>
</feature>
<dbReference type="AlphaFoldDB" id="A0AAT9GPF3"/>
<keyword evidence="1" id="KW-1133">Transmembrane helix</keyword>
<feature type="transmembrane region" description="Helical" evidence="1">
    <location>
        <begin position="7"/>
        <end position="24"/>
    </location>
</feature>
<sequence>MAGFSKVNLIMIIILLTFISRRVYNTAYTSVVPLGEYYFKIPYAGIAESLLYFSSILGTLLAGFLFYRKIYILSTILAFISSLMLIYKTLFFIGSFLFGFAFGIIIAYMLTITSFYGKSSLFLYSVSLGIASVVQPIIETFLLTFTNILTVFMISASFSFLYFLLSSIFIKFPFNSRNSLKLKINRGVILSSISIIVYVLPLAFVSTFIVIYAVSTFHISESLAYSLFIPFFISSTIIRYISAKYSIRNSILLIFQ</sequence>
<protein>
    <submittedName>
        <fullName evidence="2">Uncharacterized protein</fullName>
    </submittedName>
</protein>
<feature type="transmembrane region" description="Helical" evidence="1">
    <location>
        <begin position="122"/>
        <end position="145"/>
    </location>
</feature>
<feature type="transmembrane region" description="Helical" evidence="1">
    <location>
        <begin position="195"/>
        <end position="217"/>
    </location>
</feature>
<evidence type="ECO:0000313" key="2">
    <source>
        <dbReference type="EMBL" id="BFH72815.1"/>
    </source>
</evidence>
<dbReference type="RefSeq" id="WP_369611012.1">
    <property type="nucleotide sequence ID" value="NZ_AP031322.1"/>
</dbReference>
<keyword evidence="1" id="KW-0472">Membrane</keyword>
<name>A0AAT9GPF3_9CREN</name>
<feature type="transmembrane region" description="Helical" evidence="1">
    <location>
        <begin position="223"/>
        <end position="241"/>
    </location>
</feature>
<dbReference type="SUPFAM" id="SSF103473">
    <property type="entry name" value="MFS general substrate transporter"/>
    <property type="match status" value="1"/>
</dbReference>
<gene>
    <name evidence="2" type="ORF">SJAV_07590</name>
</gene>
<accession>A0AAT9GPF3</accession>
<reference evidence="2" key="1">
    <citation type="submission" date="2024-03" db="EMBL/GenBank/DDBJ databases">
        <title>Complete genome sequence of Sulfurisphaera javensis strain KD-1.</title>
        <authorList>
            <person name="Sakai H."/>
            <person name="Nur N."/>
            <person name="Suwanto A."/>
            <person name="Kurosawa N."/>
        </authorList>
    </citation>
    <scope>NUCLEOTIDE SEQUENCE</scope>
    <source>
        <strain evidence="2">KD-1</strain>
    </source>
</reference>
<organism evidence="2">
    <name type="scientific">Sulfurisphaera javensis</name>
    <dbReference type="NCBI Taxonomy" id="2049879"/>
    <lineage>
        <taxon>Archaea</taxon>
        <taxon>Thermoproteota</taxon>
        <taxon>Thermoprotei</taxon>
        <taxon>Sulfolobales</taxon>
        <taxon>Sulfolobaceae</taxon>
        <taxon>Sulfurisphaera</taxon>
    </lineage>
</organism>
<feature type="transmembrane region" description="Helical" evidence="1">
    <location>
        <begin position="93"/>
        <end position="110"/>
    </location>
</feature>
<dbReference type="EMBL" id="AP031322">
    <property type="protein sequence ID" value="BFH72815.1"/>
    <property type="molecule type" value="Genomic_DNA"/>
</dbReference>
<feature type="transmembrane region" description="Helical" evidence="1">
    <location>
        <begin position="44"/>
        <end position="65"/>
    </location>
</feature>
<proteinExistence type="predicted"/>
<keyword evidence="1" id="KW-0812">Transmembrane</keyword>
<dbReference type="GeneID" id="92353692"/>